<reference evidence="1" key="1">
    <citation type="submission" date="2019-10" db="EMBL/GenBank/DDBJ databases">
        <title>Conservation and host-specific expression of non-tandemly repeated heterogenous ribosome RNA gene in arbuscular mycorrhizal fungi.</title>
        <authorList>
            <person name="Maeda T."/>
            <person name="Kobayashi Y."/>
            <person name="Nakagawa T."/>
            <person name="Ezawa T."/>
            <person name="Yamaguchi K."/>
            <person name="Bino T."/>
            <person name="Nishimoto Y."/>
            <person name="Shigenobu S."/>
            <person name="Kawaguchi M."/>
        </authorList>
    </citation>
    <scope>NUCLEOTIDE SEQUENCE</scope>
    <source>
        <strain evidence="1">HR1</strain>
    </source>
</reference>
<evidence type="ECO:0000313" key="2">
    <source>
        <dbReference type="Proteomes" id="UP000615446"/>
    </source>
</evidence>
<comment type="caution">
    <text evidence="1">The sequence shown here is derived from an EMBL/GenBank/DDBJ whole genome shotgun (WGS) entry which is preliminary data.</text>
</comment>
<accession>A0A8H3LLI4</accession>
<dbReference type="Proteomes" id="UP000615446">
    <property type="component" value="Unassembled WGS sequence"/>
</dbReference>
<dbReference type="AlphaFoldDB" id="A0A8H3LLI4"/>
<sequence length="180" mass="20364">MWAGITWEQEEMKTWRNDVLMKFLHHPDLAPSKHKPGALYDAFTKTSVLGSEHILALSFSSSDPSFKADSVNRILMGSLLVLDIPSEGTLTLYQILSKAQSYFPSVIHISSSRALIAEAWRMVEIYSQRIASLLSAICRSARMLHMSPQLLFFTLLGKVRKNYSSHRRQDPSPPPYAKNL</sequence>
<evidence type="ECO:0000313" key="1">
    <source>
        <dbReference type="EMBL" id="GES88487.1"/>
    </source>
</evidence>
<name>A0A8H3LLI4_9GLOM</name>
<gene>
    <name evidence="1" type="ORF">RCL2_001543500</name>
</gene>
<proteinExistence type="predicted"/>
<organism evidence="1 2">
    <name type="scientific">Rhizophagus clarus</name>
    <dbReference type="NCBI Taxonomy" id="94130"/>
    <lineage>
        <taxon>Eukaryota</taxon>
        <taxon>Fungi</taxon>
        <taxon>Fungi incertae sedis</taxon>
        <taxon>Mucoromycota</taxon>
        <taxon>Glomeromycotina</taxon>
        <taxon>Glomeromycetes</taxon>
        <taxon>Glomerales</taxon>
        <taxon>Glomeraceae</taxon>
        <taxon>Rhizophagus</taxon>
    </lineage>
</organism>
<dbReference type="EMBL" id="BLAL01000178">
    <property type="protein sequence ID" value="GES88487.1"/>
    <property type="molecule type" value="Genomic_DNA"/>
</dbReference>
<protein>
    <submittedName>
        <fullName evidence="1">Uncharacterized protein</fullName>
    </submittedName>
</protein>